<dbReference type="InterPro" id="IPR020810">
    <property type="entry name" value="Enolase_C"/>
</dbReference>
<evidence type="ECO:0000313" key="8">
    <source>
        <dbReference type="Proteomes" id="UP000807115"/>
    </source>
</evidence>
<proteinExistence type="inferred from homology"/>
<evidence type="ECO:0000259" key="6">
    <source>
        <dbReference type="Pfam" id="PF00113"/>
    </source>
</evidence>
<keyword evidence="4" id="KW-0324">Glycolysis</keyword>
<sequence>MATLRATTQGAMEGAAVTYAQGCGARRWPIEQAVVELAAYRGTTSLHHDDGPGRSSDQARSLAAAHIGGCRRHVRHIILEKCGTDNCNIGDLGGFAPNICRQSVGYNRRIKFAIDVATTDFYVVTSFRRIVRHTLSPKSRRD</sequence>
<dbReference type="Gene3D" id="3.20.20.120">
    <property type="entry name" value="Enolase-like C-terminal domain"/>
    <property type="match status" value="1"/>
</dbReference>
<dbReference type="GO" id="GO:0004634">
    <property type="term" value="F:phosphopyruvate hydratase activity"/>
    <property type="evidence" value="ECO:0007669"/>
    <property type="project" value="UniProtKB-EC"/>
</dbReference>
<reference evidence="7" key="2">
    <citation type="submission" date="2020-10" db="EMBL/GenBank/DDBJ databases">
        <authorList>
            <person name="Cooper E.A."/>
            <person name="Brenton Z.W."/>
            <person name="Flinn B.S."/>
            <person name="Jenkins J."/>
            <person name="Shu S."/>
            <person name="Flowers D."/>
            <person name="Luo F."/>
            <person name="Wang Y."/>
            <person name="Xia P."/>
            <person name="Barry K."/>
            <person name="Daum C."/>
            <person name="Lipzen A."/>
            <person name="Yoshinaga Y."/>
            <person name="Schmutz J."/>
            <person name="Saski C."/>
            <person name="Vermerris W."/>
            <person name="Kresovich S."/>
        </authorList>
    </citation>
    <scope>NUCLEOTIDE SEQUENCE</scope>
</reference>
<dbReference type="EC" id="4.2.1.11" evidence="3"/>
<evidence type="ECO:0000256" key="5">
    <source>
        <dbReference type="ARBA" id="ARBA00023239"/>
    </source>
</evidence>
<dbReference type="EMBL" id="CM027686">
    <property type="protein sequence ID" value="KAG0524625.1"/>
    <property type="molecule type" value="Genomic_DNA"/>
</dbReference>
<reference evidence="7" key="1">
    <citation type="journal article" date="2019" name="BMC Genomics">
        <title>A new reference genome for Sorghum bicolor reveals high levels of sequence similarity between sweet and grain genotypes: implications for the genetics of sugar metabolism.</title>
        <authorList>
            <person name="Cooper E.A."/>
            <person name="Brenton Z.W."/>
            <person name="Flinn B.S."/>
            <person name="Jenkins J."/>
            <person name="Shu S."/>
            <person name="Flowers D."/>
            <person name="Luo F."/>
            <person name="Wang Y."/>
            <person name="Xia P."/>
            <person name="Barry K."/>
            <person name="Daum C."/>
            <person name="Lipzen A."/>
            <person name="Yoshinaga Y."/>
            <person name="Schmutz J."/>
            <person name="Saski C."/>
            <person name="Vermerris W."/>
            <person name="Kresovich S."/>
        </authorList>
    </citation>
    <scope>NUCLEOTIDE SEQUENCE</scope>
</reference>
<comment type="similarity">
    <text evidence="2">Belongs to the enolase family.</text>
</comment>
<dbReference type="Pfam" id="PF00113">
    <property type="entry name" value="Enolase_C"/>
    <property type="match status" value="1"/>
</dbReference>
<comment type="pathway">
    <text evidence="1">Carbohydrate degradation; glycolysis; pyruvate from D-glyceraldehyde 3-phosphate: step 4/5.</text>
</comment>
<comment type="caution">
    <text evidence="7">The sequence shown here is derived from an EMBL/GenBank/DDBJ whole genome shotgun (WGS) entry which is preliminary data.</text>
</comment>
<keyword evidence="5" id="KW-0456">Lyase</keyword>
<dbReference type="InterPro" id="IPR036849">
    <property type="entry name" value="Enolase-like_C_sf"/>
</dbReference>
<dbReference type="AlphaFoldDB" id="A0A921QPZ4"/>
<dbReference type="GO" id="GO:0006096">
    <property type="term" value="P:glycolytic process"/>
    <property type="evidence" value="ECO:0007669"/>
    <property type="project" value="UniProtKB-KW"/>
</dbReference>
<protein>
    <recommendedName>
        <fullName evidence="3">phosphopyruvate hydratase</fullName>
        <ecNumber evidence="3">4.2.1.11</ecNumber>
    </recommendedName>
</protein>
<evidence type="ECO:0000256" key="1">
    <source>
        <dbReference type="ARBA" id="ARBA00005031"/>
    </source>
</evidence>
<evidence type="ECO:0000256" key="2">
    <source>
        <dbReference type="ARBA" id="ARBA00009604"/>
    </source>
</evidence>
<feature type="domain" description="Enolase C-terminal TIM barrel" evidence="6">
    <location>
        <begin position="72"/>
        <end position="123"/>
    </location>
</feature>
<organism evidence="7 8">
    <name type="scientific">Sorghum bicolor</name>
    <name type="common">Sorghum</name>
    <name type="synonym">Sorghum vulgare</name>
    <dbReference type="NCBI Taxonomy" id="4558"/>
    <lineage>
        <taxon>Eukaryota</taxon>
        <taxon>Viridiplantae</taxon>
        <taxon>Streptophyta</taxon>
        <taxon>Embryophyta</taxon>
        <taxon>Tracheophyta</taxon>
        <taxon>Spermatophyta</taxon>
        <taxon>Magnoliopsida</taxon>
        <taxon>Liliopsida</taxon>
        <taxon>Poales</taxon>
        <taxon>Poaceae</taxon>
        <taxon>PACMAD clade</taxon>
        <taxon>Panicoideae</taxon>
        <taxon>Andropogonodae</taxon>
        <taxon>Andropogoneae</taxon>
        <taxon>Sorghinae</taxon>
        <taxon>Sorghum</taxon>
    </lineage>
</organism>
<dbReference type="Proteomes" id="UP000807115">
    <property type="component" value="Chromosome 7"/>
</dbReference>
<name>A0A921QPZ4_SORBI</name>
<gene>
    <name evidence="7" type="ORF">BDA96_07G227600</name>
</gene>
<evidence type="ECO:0000256" key="3">
    <source>
        <dbReference type="ARBA" id="ARBA00012058"/>
    </source>
</evidence>
<evidence type="ECO:0000313" key="7">
    <source>
        <dbReference type="EMBL" id="KAG0524625.1"/>
    </source>
</evidence>
<accession>A0A921QPZ4</accession>
<evidence type="ECO:0000256" key="4">
    <source>
        <dbReference type="ARBA" id="ARBA00023152"/>
    </source>
</evidence>